<sequence length="434" mass="48748">MGKCASKRSLHVQNNLTWSNLDLSEKCHLSELRTTELEEEITEVKKCRDPQRSKYVDIERSSVGSASTDCLKEQISKDIETLKSRLYKRQAALGALKGKQLALPLKISEQTEDNDQNCYYVPDSPNSPLVDALTIDFFNGNYTKSGIKPASFSSFDGKSSRIHCDACYKNTLSNNTSCPTLHTDYYTINTARSSQPNLTTSSSSSTSGIDVSPRRTRSINGQIKRRSFIRHSSRYRTNSPGSKTDQSNASRESQRPNSVGSIRLEPDSPSAFRRSSYTLAIESQTDLDNLEPVARDRSLSFQAAIEYGQRSPDSALELNPSIELSDNSDFQDYRGYDSYIGQGQKTEVKSVSFDIDDYEIDENNDNLLRSTPSPHRKLSILQEEEGENHSDQNGNVISISTSRSGDSKHSTSHKDITMNDDMLFILLYYIYIVY</sequence>
<feature type="compositionally biased region" description="Polar residues" evidence="1">
    <location>
        <begin position="235"/>
        <end position="260"/>
    </location>
</feature>
<organism evidence="2 3">
    <name type="scientific">Lottia gigantea</name>
    <name type="common">Giant owl limpet</name>
    <dbReference type="NCBI Taxonomy" id="225164"/>
    <lineage>
        <taxon>Eukaryota</taxon>
        <taxon>Metazoa</taxon>
        <taxon>Spiralia</taxon>
        <taxon>Lophotrochozoa</taxon>
        <taxon>Mollusca</taxon>
        <taxon>Gastropoda</taxon>
        <taxon>Patellogastropoda</taxon>
        <taxon>Lottioidea</taxon>
        <taxon>Lottiidae</taxon>
        <taxon>Lottia</taxon>
    </lineage>
</organism>
<gene>
    <name evidence="2" type="ORF">LOTGIDRAFT_162865</name>
</gene>
<feature type="compositionally biased region" description="Basic residues" evidence="1">
    <location>
        <begin position="223"/>
        <end position="234"/>
    </location>
</feature>
<proteinExistence type="predicted"/>
<evidence type="ECO:0000313" key="2">
    <source>
        <dbReference type="EMBL" id="ESO92210.1"/>
    </source>
</evidence>
<feature type="region of interest" description="Disordered" evidence="1">
    <location>
        <begin position="193"/>
        <end position="270"/>
    </location>
</feature>
<reference evidence="2 3" key="1">
    <citation type="journal article" date="2013" name="Nature">
        <title>Insights into bilaterian evolution from three spiralian genomes.</title>
        <authorList>
            <person name="Simakov O."/>
            <person name="Marletaz F."/>
            <person name="Cho S.J."/>
            <person name="Edsinger-Gonzales E."/>
            <person name="Havlak P."/>
            <person name="Hellsten U."/>
            <person name="Kuo D.H."/>
            <person name="Larsson T."/>
            <person name="Lv J."/>
            <person name="Arendt D."/>
            <person name="Savage R."/>
            <person name="Osoegawa K."/>
            <person name="de Jong P."/>
            <person name="Grimwood J."/>
            <person name="Chapman J.A."/>
            <person name="Shapiro H."/>
            <person name="Aerts A."/>
            <person name="Otillar R.P."/>
            <person name="Terry A.Y."/>
            <person name="Boore J.L."/>
            <person name="Grigoriev I.V."/>
            <person name="Lindberg D.R."/>
            <person name="Seaver E.C."/>
            <person name="Weisblat D.A."/>
            <person name="Putnam N.H."/>
            <person name="Rokhsar D.S."/>
        </authorList>
    </citation>
    <scope>NUCLEOTIDE SEQUENCE [LARGE SCALE GENOMIC DNA]</scope>
</reference>
<dbReference type="Proteomes" id="UP000030746">
    <property type="component" value="Unassembled WGS sequence"/>
</dbReference>
<keyword evidence="3" id="KW-1185">Reference proteome</keyword>
<evidence type="ECO:0000256" key="1">
    <source>
        <dbReference type="SAM" id="MobiDB-lite"/>
    </source>
</evidence>
<name>V4AAS7_LOTGI</name>
<accession>V4AAS7</accession>
<dbReference type="EMBL" id="KB202124">
    <property type="protein sequence ID" value="ESO92210.1"/>
    <property type="molecule type" value="Genomic_DNA"/>
</dbReference>
<feature type="compositionally biased region" description="Polar residues" evidence="1">
    <location>
        <begin position="391"/>
        <end position="404"/>
    </location>
</feature>
<dbReference type="RefSeq" id="XP_009057131.1">
    <property type="nucleotide sequence ID" value="XM_009058883.1"/>
</dbReference>
<feature type="region of interest" description="Disordered" evidence="1">
    <location>
        <begin position="383"/>
        <end position="413"/>
    </location>
</feature>
<dbReference type="GeneID" id="20239158"/>
<dbReference type="AlphaFoldDB" id="V4AAS7"/>
<evidence type="ECO:0000313" key="3">
    <source>
        <dbReference type="Proteomes" id="UP000030746"/>
    </source>
</evidence>
<dbReference type="KEGG" id="lgi:LOTGIDRAFT_162865"/>
<dbReference type="OrthoDB" id="6161446at2759"/>
<dbReference type="CTD" id="20239158"/>
<dbReference type="HOGENOM" id="CLU_632060_0_0_1"/>
<protein>
    <submittedName>
        <fullName evidence="2">Uncharacterized protein</fullName>
    </submittedName>
</protein>